<evidence type="ECO:0000313" key="1">
    <source>
        <dbReference type="EMBL" id="GAB89811.1"/>
    </source>
</evidence>
<dbReference type="EMBL" id="BAHC01000071">
    <property type="protein sequence ID" value="GAB89811.1"/>
    <property type="molecule type" value="Genomic_DNA"/>
</dbReference>
<protein>
    <submittedName>
        <fullName evidence="1">Uncharacterized protein</fullName>
    </submittedName>
</protein>
<dbReference type="RefSeq" id="WP_006332149.1">
    <property type="nucleotide sequence ID" value="NZ_BAHC01000071.1"/>
</dbReference>
<sequence>MTTTPDHTTFHDRLVGADAVDLPAGFFDRLMFNMHPVDVAAPSVIMGFGMYPLKDTVDGFVVVTDEKEQRNLRFASELSATDRNGAGPFRFEVVEPNQIWRLRLDDNVIGTEFDITWRARTPAWFGEVAVTNSSDQRTSFDHLFQSGRYEGTLSIDGHRFSVDGWYGQRDRSRGVRTMAGGQGLHIWYQAQFPDFSIGFLLVETRAHDRLLLEGAVMHEDGGLDPIVDVRHALSFTDGLDLVEGDVEVTTAAGQRYRVRADARAGGGFMAGAGYGGHHGTSHGIDHVESDRYPLDGSVTPRSLDSALTDRLCSFDLDGVAGSGIFEFALTRSSSYQYLPSL</sequence>
<reference evidence="1 2" key="1">
    <citation type="submission" date="2012-08" db="EMBL/GenBank/DDBJ databases">
        <title>Whole genome shotgun sequence of Gordonia rhizosphera NBRC 16068.</title>
        <authorList>
            <person name="Takarada H."/>
            <person name="Isaki S."/>
            <person name="Hosoyama A."/>
            <person name="Tsuchikane K."/>
            <person name="Katsumata H."/>
            <person name="Baba S."/>
            <person name="Ohji S."/>
            <person name="Yamazaki S."/>
            <person name="Fujita N."/>
        </authorList>
    </citation>
    <scope>NUCLEOTIDE SEQUENCE [LARGE SCALE GENOMIC DNA]</scope>
    <source>
        <strain evidence="1 2">NBRC 16068</strain>
    </source>
</reference>
<name>K6W7X1_9ACTN</name>
<dbReference type="eggNOG" id="ENOG5033T3Q">
    <property type="taxonomic scope" value="Bacteria"/>
</dbReference>
<comment type="caution">
    <text evidence="1">The sequence shown here is derived from an EMBL/GenBank/DDBJ whole genome shotgun (WGS) entry which is preliminary data.</text>
</comment>
<gene>
    <name evidence="1" type="ORF">GORHZ_071_00080</name>
</gene>
<proteinExistence type="predicted"/>
<dbReference type="AlphaFoldDB" id="K6W7X1"/>
<dbReference type="STRING" id="1108045.GORHZ_071_00080"/>
<organism evidence="1 2">
    <name type="scientific">Gordonia rhizosphera NBRC 16068</name>
    <dbReference type="NCBI Taxonomy" id="1108045"/>
    <lineage>
        <taxon>Bacteria</taxon>
        <taxon>Bacillati</taxon>
        <taxon>Actinomycetota</taxon>
        <taxon>Actinomycetes</taxon>
        <taxon>Mycobacteriales</taxon>
        <taxon>Gordoniaceae</taxon>
        <taxon>Gordonia</taxon>
    </lineage>
</organism>
<evidence type="ECO:0000313" key="2">
    <source>
        <dbReference type="Proteomes" id="UP000008363"/>
    </source>
</evidence>
<accession>K6W7X1</accession>
<keyword evidence="2" id="KW-1185">Reference proteome</keyword>
<dbReference type="Proteomes" id="UP000008363">
    <property type="component" value="Unassembled WGS sequence"/>
</dbReference>
<dbReference type="SUPFAM" id="SSF159245">
    <property type="entry name" value="AttH-like"/>
    <property type="match status" value="1"/>
</dbReference>